<reference evidence="3" key="1">
    <citation type="submission" date="2016-10" db="EMBL/GenBank/DDBJ databases">
        <authorList>
            <person name="Varghese N."/>
            <person name="Submissions S."/>
        </authorList>
    </citation>
    <scope>NUCLEOTIDE SEQUENCE [LARGE SCALE GENOMIC DNA]</scope>
    <source>
        <strain evidence="3">DSM 22951</strain>
    </source>
</reference>
<feature type="transmembrane region" description="Helical" evidence="1">
    <location>
        <begin position="509"/>
        <end position="528"/>
    </location>
</feature>
<gene>
    <name evidence="2" type="ORF">SAMN04489750_3435</name>
</gene>
<proteinExistence type="predicted"/>
<feature type="transmembrane region" description="Helical" evidence="1">
    <location>
        <begin position="319"/>
        <end position="344"/>
    </location>
</feature>
<feature type="transmembrane region" description="Helical" evidence="1">
    <location>
        <begin position="487"/>
        <end position="503"/>
    </location>
</feature>
<keyword evidence="3" id="KW-1185">Reference proteome</keyword>
<feature type="transmembrane region" description="Helical" evidence="1">
    <location>
        <begin position="386"/>
        <end position="406"/>
    </location>
</feature>
<organism evidence="2 3">
    <name type="scientific">Branchiibius hedensis</name>
    <dbReference type="NCBI Taxonomy" id="672460"/>
    <lineage>
        <taxon>Bacteria</taxon>
        <taxon>Bacillati</taxon>
        <taxon>Actinomycetota</taxon>
        <taxon>Actinomycetes</taxon>
        <taxon>Micrococcales</taxon>
        <taxon>Dermacoccaceae</taxon>
        <taxon>Branchiibius</taxon>
    </lineage>
</organism>
<dbReference type="AlphaFoldDB" id="A0A2Y8ZVT7"/>
<dbReference type="OrthoDB" id="3264110at2"/>
<keyword evidence="1" id="KW-1133">Transmembrane helix</keyword>
<dbReference type="Proteomes" id="UP000250028">
    <property type="component" value="Unassembled WGS sequence"/>
</dbReference>
<feature type="transmembrane region" description="Helical" evidence="1">
    <location>
        <begin position="418"/>
        <end position="440"/>
    </location>
</feature>
<dbReference type="RefSeq" id="WP_146202615.1">
    <property type="nucleotide sequence ID" value="NZ_QGDN01000001.1"/>
</dbReference>
<name>A0A2Y8ZVT7_9MICO</name>
<keyword evidence="1" id="KW-0812">Transmembrane</keyword>
<feature type="transmembrane region" description="Helical" evidence="1">
    <location>
        <begin position="593"/>
        <end position="616"/>
    </location>
</feature>
<dbReference type="EMBL" id="UESZ01000001">
    <property type="protein sequence ID" value="SSA36055.1"/>
    <property type="molecule type" value="Genomic_DNA"/>
</dbReference>
<evidence type="ECO:0000313" key="2">
    <source>
        <dbReference type="EMBL" id="SSA36055.1"/>
    </source>
</evidence>
<accession>A0A2Y8ZVT7</accession>
<evidence type="ECO:0000313" key="3">
    <source>
        <dbReference type="Proteomes" id="UP000250028"/>
    </source>
</evidence>
<feature type="transmembrane region" description="Helical" evidence="1">
    <location>
        <begin position="540"/>
        <end position="557"/>
    </location>
</feature>
<evidence type="ECO:0000256" key="1">
    <source>
        <dbReference type="SAM" id="Phobius"/>
    </source>
</evidence>
<protein>
    <submittedName>
        <fullName evidence="2">Uncharacterized protein</fullName>
    </submittedName>
</protein>
<sequence>MIRRWLLAVAVVVLGIGAASATITWLSARPAVQPITQPGRLVIVSMPTLTFEGANSHTTPALWAMARTGAVAVLTTRNLSAHSCSNQSWLTFGAGSRTTIGQPVGETPTGQQPGACSAELQPVQDGTGAYFPNWSTWRASAPGSNNTPDLGLVASSLEAHGQCMMAAGKYVALGAADRTGRIAHYQRSVDDVSLTTCPVTLIGLDGPDDRYLSQLLARLPAKTTLVVTGAADDTTPESLRAVTIIGPHVRHGLATSASTRQIGLLQTTDLSALALSRLGSAAPSLPEGRAPVVQPTGSPTAPVVRVEQFTKALQIEHAFVLPFFVCYLGGTAVACAVGGLWWWLRRPGFSRGLRRYFAGVAALVAATPVATILVGFLPWWRADQPRVVLGMFTFAGAVFIAATALLGPWGRHRRGPLVFLASFTLVVLGLDVVHGSALQLTSITGLQPVYGGRFYGMGNVAYAFYATCALLVAAALAGALLDRHARVLAVLTVVLIGAAVVIVDGYPGWGADGGGTAALIPAFAYLALNAAGRRVTWRRILLILAVSAVFVLGLAYLDYLRPVADRSHLGDFMAGVIDDGSTGPLARIWQANWTMLISSPINLVVPVLLLLAIGALGFPNSRLGRPLRPLFDQVPFYERGLAAAAVCWLIGFLSNDSGTAIPPAGLLIAIPLTVLLAASPAWRLDDVPPEVTTPEPQVAAQR</sequence>
<feature type="transmembrane region" description="Helical" evidence="1">
    <location>
        <begin position="460"/>
        <end position="480"/>
    </location>
</feature>
<keyword evidence="1" id="KW-0472">Membrane</keyword>
<feature type="transmembrane region" description="Helical" evidence="1">
    <location>
        <begin position="356"/>
        <end position="380"/>
    </location>
</feature>